<dbReference type="Proteomes" id="UP000318126">
    <property type="component" value="Unassembled WGS sequence"/>
</dbReference>
<keyword evidence="1" id="KW-0472">Membrane</keyword>
<comment type="caution">
    <text evidence="3">The sequence shown here is derived from an EMBL/GenBank/DDBJ whole genome shotgun (WGS) entry which is preliminary data.</text>
</comment>
<accession>A0A553JL97</accession>
<keyword evidence="1" id="KW-1133">Transmembrane helix</keyword>
<evidence type="ECO:0000313" key="4">
    <source>
        <dbReference type="Proteomes" id="UP000318126"/>
    </source>
</evidence>
<proteinExistence type="predicted"/>
<protein>
    <submittedName>
        <fullName evidence="3">Uncharacterized protein</fullName>
    </submittedName>
</protein>
<gene>
    <name evidence="3" type="ORF">FN961_16340</name>
</gene>
<evidence type="ECO:0000256" key="2">
    <source>
        <dbReference type="SAM" id="SignalP"/>
    </source>
</evidence>
<dbReference type="OrthoDB" id="5918117at2"/>
<feature type="chain" id="PRO_5021816747" evidence="2">
    <location>
        <begin position="25"/>
        <end position="67"/>
    </location>
</feature>
<evidence type="ECO:0000256" key="1">
    <source>
        <dbReference type="SAM" id="Phobius"/>
    </source>
</evidence>
<keyword evidence="2" id="KW-0732">Signal</keyword>
<name>A0A553JL97_SHEHA</name>
<reference evidence="4" key="1">
    <citation type="submission" date="2019-07" db="EMBL/GenBank/DDBJ databases">
        <title>Shewanella sp. YLB-08 draft genomic sequence.</title>
        <authorList>
            <person name="Yu L."/>
        </authorList>
    </citation>
    <scope>NUCLEOTIDE SEQUENCE [LARGE SCALE GENOMIC DNA]</scope>
    <source>
        <strain evidence="4">JCM 20706</strain>
    </source>
</reference>
<dbReference type="AlphaFoldDB" id="A0A553JL97"/>
<dbReference type="RefSeq" id="WP_144041249.1">
    <property type="nucleotide sequence ID" value="NZ_BMPL01000018.1"/>
</dbReference>
<keyword evidence="4" id="KW-1185">Reference proteome</keyword>
<organism evidence="3 4">
    <name type="scientific">Shewanella hanedai</name>
    <name type="common">Alteromonas hanedai</name>
    <dbReference type="NCBI Taxonomy" id="25"/>
    <lineage>
        <taxon>Bacteria</taxon>
        <taxon>Pseudomonadati</taxon>
        <taxon>Pseudomonadota</taxon>
        <taxon>Gammaproteobacteria</taxon>
        <taxon>Alteromonadales</taxon>
        <taxon>Shewanellaceae</taxon>
        <taxon>Shewanella</taxon>
    </lineage>
</organism>
<dbReference type="EMBL" id="VKGK01000021">
    <property type="protein sequence ID" value="TRY13219.1"/>
    <property type="molecule type" value="Genomic_DNA"/>
</dbReference>
<sequence>MKNRITTGQIILLLTAIISPFASAHPGHDHQHWSSSLIHLFWILPALIAAGVAIHLYRRKPKTKSEQ</sequence>
<keyword evidence="1" id="KW-0812">Transmembrane</keyword>
<feature type="transmembrane region" description="Helical" evidence="1">
    <location>
        <begin position="40"/>
        <end position="57"/>
    </location>
</feature>
<feature type="signal peptide" evidence="2">
    <location>
        <begin position="1"/>
        <end position="24"/>
    </location>
</feature>
<evidence type="ECO:0000313" key="3">
    <source>
        <dbReference type="EMBL" id="TRY13219.1"/>
    </source>
</evidence>